<dbReference type="GO" id="GO:0003729">
    <property type="term" value="F:mRNA binding"/>
    <property type="evidence" value="ECO:0007669"/>
    <property type="project" value="TreeGrafter"/>
</dbReference>
<dbReference type="PANTHER" id="PTHR12758">
    <property type="entry name" value="APOPTOSIS INHIBITOR 5-RELATED"/>
    <property type="match status" value="1"/>
</dbReference>
<dbReference type="EMBL" id="MLFT02000010">
    <property type="protein sequence ID" value="PHT35737.1"/>
    <property type="molecule type" value="Genomic_DNA"/>
</dbReference>
<dbReference type="Proteomes" id="UP000224567">
    <property type="component" value="Unassembled WGS sequence"/>
</dbReference>
<keyword evidence="4" id="KW-1185">Reference proteome</keyword>
<gene>
    <name evidence="3" type="ORF">CQW23_23437</name>
</gene>
<comment type="caution">
    <text evidence="3">The sequence shown here is derived from an EMBL/GenBank/DDBJ whole genome shotgun (WGS) entry which is preliminary data.</text>
</comment>
<proteinExistence type="inferred from homology"/>
<dbReference type="GO" id="GO:0005634">
    <property type="term" value="C:nucleus"/>
    <property type="evidence" value="ECO:0007669"/>
    <property type="project" value="TreeGrafter"/>
</dbReference>
<organism evidence="3 4">
    <name type="scientific">Capsicum baccatum</name>
    <name type="common">Peruvian pepper</name>
    <dbReference type="NCBI Taxonomy" id="33114"/>
    <lineage>
        <taxon>Eukaryota</taxon>
        <taxon>Viridiplantae</taxon>
        <taxon>Streptophyta</taxon>
        <taxon>Embryophyta</taxon>
        <taxon>Tracheophyta</taxon>
        <taxon>Spermatophyta</taxon>
        <taxon>Magnoliopsida</taxon>
        <taxon>eudicotyledons</taxon>
        <taxon>Gunneridae</taxon>
        <taxon>Pentapetalae</taxon>
        <taxon>asterids</taxon>
        <taxon>lamiids</taxon>
        <taxon>Solanales</taxon>
        <taxon>Solanaceae</taxon>
        <taxon>Solanoideae</taxon>
        <taxon>Capsiceae</taxon>
        <taxon>Capsicum</taxon>
    </lineage>
</organism>
<protein>
    <submittedName>
        <fullName evidence="3">Uncharacterized protein</fullName>
    </submittedName>
</protein>
<dbReference type="CDD" id="cd09272">
    <property type="entry name" value="RNase_HI_RT_Ty1"/>
    <property type="match status" value="1"/>
</dbReference>
<dbReference type="InterPro" id="IPR008383">
    <property type="entry name" value="API5"/>
</dbReference>
<reference evidence="3 4" key="1">
    <citation type="journal article" date="2017" name="Genome Biol.">
        <title>New reference genome sequences of hot pepper reveal the massive evolution of plant disease-resistance genes by retroduplication.</title>
        <authorList>
            <person name="Kim S."/>
            <person name="Park J."/>
            <person name="Yeom S.I."/>
            <person name="Kim Y.M."/>
            <person name="Seo E."/>
            <person name="Kim K.T."/>
            <person name="Kim M.S."/>
            <person name="Lee J.M."/>
            <person name="Cheong K."/>
            <person name="Shin H.S."/>
            <person name="Kim S.B."/>
            <person name="Han K."/>
            <person name="Lee J."/>
            <person name="Park M."/>
            <person name="Lee H.A."/>
            <person name="Lee H.Y."/>
            <person name="Lee Y."/>
            <person name="Oh S."/>
            <person name="Lee J.H."/>
            <person name="Choi E."/>
            <person name="Choi E."/>
            <person name="Lee S.E."/>
            <person name="Jeon J."/>
            <person name="Kim H."/>
            <person name="Choi G."/>
            <person name="Song H."/>
            <person name="Lee J."/>
            <person name="Lee S.C."/>
            <person name="Kwon J.K."/>
            <person name="Lee H.Y."/>
            <person name="Koo N."/>
            <person name="Hong Y."/>
            <person name="Kim R.W."/>
            <person name="Kang W.H."/>
            <person name="Huh J.H."/>
            <person name="Kang B.C."/>
            <person name="Yang T.J."/>
            <person name="Lee Y.H."/>
            <person name="Bennetzen J.L."/>
            <person name="Choi D."/>
        </authorList>
    </citation>
    <scope>NUCLEOTIDE SEQUENCE [LARGE SCALE GENOMIC DNA]</scope>
    <source>
        <strain evidence="4">cv. PBC81</strain>
    </source>
</reference>
<dbReference type="InterPro" id="IPR016024">
    <property type="entry name" value="ARM-type_fold"/>
</dbReference>
<name>A0A2G2VRX2_CAPBA</name>
<keyword evidence="2" id="KW-0053">Apoptosis</keyword>
<comment type="similarity">
    <text evidence="1">Belongs to the API5 family.</text>
</comment>
<reference evidence="4" key="2">
    <citation type="journal article" date="2017" name="J. Anim. Genet.">
        <title>Multiple reference genome sequences of hot pepper reveal the massive evolution of plant disease resistance genes by retroduplication.</title>
        <authorList>
            <person name="Kim S."/>
            <person name="Park J."/>
            <person name="Yeom S.-I."/>
            <person name="Kim Y.-M."/>
            <person name="Seo E."/>
            <person name="Kim K.-T."/>
            <person name="Kim M.-S."/>
            <person name="Lee J.M."/>
            <person name="Cheong K."/>
            <person name="Shin H.-S."/>
            <person name="Kim S.-B."/>
            <person name="Han K."/>
            <person name="Lee J."/>
            <person name="Park M."/>
            <person name="Lee H.-A."/>
            <person name="Lee H.-Y."/>
            <person name="Lee Y."/>
            <person name="Oh S."/>
            <person name="Lee J.H."/>
            <person name="Choi E."/>
            <person name="Choi E."/>
            <person name="Lee S.E."/>
            <person name="Jeon J."/>
            <person name="Kim H."/>
            <person name="Choi G."/>
            <person name="Song H."/>
            <person name="Lee J."/>
            <person name="Lee S.-C."/>
            <person name="Kwon J.-K."/>
            <person name="Lee H.-Y."/>
            <person name="Koo N."/>
            <person name="Hong Y."/>
            <person name="Kim R.W."/>
            <person name="Kang W.-H."/>
            <person name="Huh J.H."/>
            <person name="Kang B.-C."/>
            <person name="Yang T.-J."/>
            <person name="Lee Y.-H."/>
            <person name="Bennetzen J.L."/>
            <person name="Choi D."/>
        </authorList>
    </citation>
    <scope>NUCLEOTIDE SEQUENCE [LARGE SCALE GENOMIC DNA]</scope>
    <source>
        <strain evidence="4">cv. PBC81</strain>
    </source>
</reference>
<dbReference type="Pfam" id="PF05918">
    <property type="entry name" value="API5"/>
    <property type="match status" value="1"/>
</dbReference>
<evidence type="ECO:0000313" key="3">
    <source>
        <dbReference type="EMBL" id="PHT35737.1"/>
    </source>
</evidence>
<accession>A0A2G2VRX2</accession>
<dbReference type="OrthoDB" id="1717466at2759"/>
<evidence type="ECO:0000313" key="4">
    <source>
        <dbReference type="Proteomes" id="UP000224567"/>
    </source>
</evidence>
<evidence type="ECO:0000256" key="1">
    <source>
        <dbReference type="ARBA" id="ARBA00009515"/>
    </source>
</evidence>
<evidence type="ECO:0000256" key="2">
    <source>
        <dbReference type="ARBA" id="ARBA00022703"/>
    </source>
</evidence>
<dbReference type="SUPFAM" id="SSF48371">
    <property type="entry name" value="ARM repeat"/>
    <property type="match status" value="1"/>
</dbReference>
<dbReference type="AlphaFoldDB" id="A0A2G2VRX2"/>
<dbReference type="STRING" id="33114.A0A2G2VRX2"/>
<dbReference type="GO" id="GO:0043067">
    <property type="term" value="P:regulation of programmed cell death"/>
    <property type="evidence" value="ECO:0007669"/>
    <property type="project" value="TreeGrafter"/>
</dbReference>
<sequence length="436" mass="48897">MHLLIPKYTSFSLQAFTDSDWAGSLDDRKSIGGFAIFLSSSLVSWSSKKQRTVARSSTESEYKALADGAAKLTWIQSLLFELGVTLSNAPTLWCDNIGAAYLSINPIFHARTKHMEINFHFVRDKVARRDLSVKFISSKDQLADLFTKPLASERFNFLCSKLMGQSLYARKETGFISIVHPESSDLEDKRPKSFSLTLVYESLYFLLQLTKLLAMADSSDEAIIEKLYECGERLNESKDKSQNVEDYENIIKAAKSSSVKAMQLAAQLIPRFFKYFPSLSVRAVDAQLDFCEAEELAVRVQAIRGLPLFCKDTPEHLSKIVDILVQLLTADENVERDAVNKALLSLLRQDVKGIMSSTYLVKCRNLWSLLWEEDESWTSTSYPSIDVGYLTPCKPRLIHLEHGGSALPKAIIGMDLMLILCEELNLGPNSTSKVGS</sequence>
<dbReference type="PANTHER" id="PTHR12758:SF19">
    <property type="entry name" value="APOPTOSIS INHIBITOR 5"/>
    <property type="match status" value="1"/>
</dbReference>